<dbReference type="RefSeq" id="WP_253526708.1">
    <property type="nucleotide sequence ID" value="NZ_JAMZEL010000002.1"/>
</dbReference>
<accession>A0ABT1FL31</accession>
<dbReference type="Proteomes" id="UP001204772">
    <property type="component" value="Unassembled WGS sequence"/>
</dbReference>
<dbReference type="SUPFAM" id="SSF48239">
    <property type="entry name" value="Terpenoid cyclases/Protein prenyltransferases"/>
    <property type="match status" value="1"/>
</dbReference>
<dbReference type="Gene3D" id="1.50.10.20">
    <property type="match status" value="1"/>
</dbReference>
<sequence length="471" mass="54280">MAQSKISFDTLQNDLKGALQFLADSQCKETIEGKTYAGEWPAYMQMHKRFVMLGTRQKYRDSNSFTTSGIYNLLSEMYLTDTSLTQVLPMLRASFPEIQSYATEQRYNFWKLLPPNRDLQKGRQPSAVPWVRRPTHYKLRSRYINNAANVENDADDTASGNLAEWYHRQIFGKETGLRVVSDSSSNFRKSSDDRLAPFQLFDTYLDTLRENRHWYNYLFNGCAHSGAYMTWLGHEAAFKKWSIVKTFGHNQIFYLKQSICYPKPYRPYIPYGTNDVDAVVNANVLTYLAQKGELTLSKGTSGAHRFIYHQAVRKRWSRAGHYYPNRYHFHYAVSRALAAGDTALLPTARLMLQHLMESQRQAGSYRSRRRVNHGDELQSTTYALLALLNFKKIGLNVPHSSLNRAVNFLRSQRQCVDNKVFWKGGVYFSGGTVVRNVLYFTSDAYTTALVAQALQKYIMQENLSQSITGRD</sequence>
<gene>
    <name evidence="1" type="ORF">NCI00_08545</name>
</gene>
<evidence type="ECO:0000313" key="1">
    <source>
        <dbReference type="EMBL" id="MCP1382469.1"/>
    </source>
</evidence>
<name>A0ABT1FL31_9BACT</name>
<keyword evidence="2" id="KW-1185">Reference proteome</keyword>
<dbReference type="InterPro" id="IPR008930">
    <property type="entry name" value="Terpenoid_cyclase/PrenylTrfase"/>
</dbReference>
<evidence type="ECO:0000313" key="2">
    <source>
        <dbReference type="Proteomes" id="UP001204772"/>
    </source>
</evidence>
<organism evidence="1 2">
    <name type="scientific">Runella salmonicolor</name>
    <dbReference type="NCBI Taxonomy" id="2950278"/>
    <lineage>
        <taxon>Bacteria</taxon>
        <taxon>Pseudomonadati</taxon>
        <taxon>Bacteroidota</taxon>
        <taxon>Cytophagia</taxon>
        <taxon>Cytophagales</taxon>
        <taxon>Spirosomataceae</taxon>
        <taxon>Runella</taxon>
    </lineage>
</organism>
<reference evidence="1 2" key="1">
    <citation type="submission" date="2022-06" db="EMBL/GenBank/DDBJ databases">
        <title>Runella sp. S5 genome sequencing.</title>
        <authorList>
            <person name="Park S."/>
        </authorList>
    </citation>
    <scope>NUCLEOTIDE SEQUENCE [LARGE SCALE GENOMIC DNA]</scope>
    <source>
        <strain evidence="1 2">S5</strain>
    </source>
</reference>
<proteinExistence type="predicted"/>
<dbReference type="EMBL" id="JAMZEL010000002">
    <property type="protein sequence ID" value="MCP1382469.1"/>
    <property type="molecule type" value="Genomic_DNA"/>
</dbReference>
<comment type="caution">
    <text evidence="1">The sequence shown here is derived from an EMBL/GenBank/DDBJ whole genome shotgun (WGS) entry which is preliminary data.</text>
</comment>
<protein>
    <submittedName>
        <fullName evidence="1">Uncharacterized protein</fullName>
    </submittedName>
</protein>